<sequence>MFRGVASSFKSYKSVLIELYKRLDGVQKYQIFSIDSGKPGVVACKKGPDSDAVEQDLRRKIDGILTAKEKVVRIMIDHCPPAINPEKREQLYKTIRPYVPDEFQNDTLYAKPSEEEGAPSKTQKQARLAHRAAMAAAAKKNQEGRGMAEGSSDTEPYEKKKPAPKKRAAPSKKAAAKPKKHKSPAAPDAEEE</sequence>
<evidence type="ECO:0000313" key="2">
    <source>
        <dbReference type="EMBL" id="KAE9045028.1"/>
    </source>
</evidence>
<dbReference type="OrthoDB" id="129154at2759"/>
<feature type="region of interest" description="Disordered" evidence="1">
    <location>
        <begin position="110"/>
        <end position="192"/>
    </location>
</feature>
<dbReference type="PANTHER" id="PTHR34415:SF1">
    <property type="entry name" value="INTEGRASE CATALYTIC DOMAIN-CONTAINING PROTEIN"/>
    <property type="match status" value="1"/>
</dbReference>
<dbReference type="AlphaFoldDB" id="A0A6A3NR70"/>
<protein>
    <submittedName>
        <fullName evidence="2">Uncharacterized protein</fullName>
    </submittedName>
</protein>
<accession>A0A6A3NR70</accession>
<reference evidence="2 3" key="1">
    <citation type="submission" date="2018-09" db="EMBL/GenBank/DDBJ databases">
        <title>Genomic investigation of the strawberry pathogen Phytophthora fragariae indicates pathogenicity is determined by transcriptional variation in three key races.</title>
        <authorList>
            <person name="Adams T.M."/>
            <person name="Armitage A.D."/>
            <person name="Sobczyk M.K."/>
            <person name="Bates H.J."/>
            <person name="Dunwell J.M."/>
            <person name="Nellist C.F."/>
            <person name="Harrison R.J."/>
        </authorList>
    </citation>
    <scope>NUCLEOTIDE SEQUENCE [LARGE SCALE GENOMIC DNA]</scope>
    <source>
        <strain evidence="2 3">SCRP324</strain>
    </source>
</reference>
<dbReference type="Proteomes" id="UP000435112">
    <property type="component" value="Unassembled WGS sequence"/>
</dbReference>
<dbReference type="PANTHER" id="PTHR34415">
    <property type="entry name" value="INTEGRASE CATALYTIC DOMAIN-CONTAINING PROTEIN"/>
    <property type="match status" value="1"/>
</dbReference>
<comment type="caution">
    <text evidence="2">The sequence shown here is derived from an EMBL/GenBank/DDBJ whole genome shotgun (WGS) entry which is preliminary data.</text>
</comment>
<feature type="compositionally biased region" description="Basic residues" evidence="1">
    <location>
        <begin position="162"/>
        <end position="183"/>
    </location>
</feature>
<dbReference type="EMBL" id="QXFU01000083">
    <property type="protein sequence ID" value="KAE9045028.1"/>
    <property type="molecule type" value="Genomic_DNA"/>
</dbReference>
<proteinExistence type="predicted"/>
<name>A0A6A3NR70_9STRA</name>
<organism evidence="2 3">
    <name type="scientific">Phytophthora rubi</name>
    <dbReference type="NCBI Taxonomy" id="129364"/>
    <lineage>
        <taxon>Eukaryota</taxon>
        <taxon>Sar</taxon>
        <taxon>Stramenopiles</taxon>
        <taxon>Oomycota</taxon>
        <taxon>Peronosporomycetes</taxon>
        <taxon>Peronosporales</taxon>
        <taxon>Peronosporaceae</taxon>
        <taxon>Phytophthora</taxon>
    </lineage>
</organism>
<evidence type="ECO:0000256" key="1">
    <source>
        <dbReference type="SAM" id="MobiDB-lite"/>
    </source>
</evidence>
<evidence type="ECO:0000313" key="3">
    <source>
        <dbReference type="Proteomes" id="UP000435112"/>
    </source>
</evidence>
<gene>
    <name evidence="2" type="ORF">PR002_g2453</name>
</gene>